<dbReference type="EMBL" id="ML976067">
    <property type="protein sequence ID" value="KAF1940209.1"/>
    <property type="molecule type" value="Genomic_DNA"/>
</dbReference>
<dbReference type="AlphaFoldDB" id="A0A6A5SLA0"/>
<evidence type="ECO:0000313" key="1">
    <source>
        <dbReference type="EMBL" id="KAF1940209.1"/>
    </source>
</evidence>
<protein>
    <submittedName>
        <fullName evidence="1">Uncharacterized protein</fullName>
    </submittedName>
</protein>
<reference evidence="1" key="1">
    <citation type="journal article" date="2020" name="Stud. Mycol.">
        <title>101 Dothideomycetes genomes: a test case for predicting lifestyles and emergence of pathogens.</title>
        <authorList>
            <person name="Haridas S."/>
            <person name="Albert R."/>
            <person name="Binder M."/>
            <person name="Bloem J."/>
            <person name="Labutti K."/>
            <person name="Salamov A."/>
            <person name="Andreopoulos B."/>
            <person name="Baker S."/>
            <person name="Barry K."/>
            <person name="Bills G."/>
            <person name="Bluhm B."/>
            <person name="Cannon C."/>
            <person name="Castanera R."/>
            <person name="Culley D."/>
            <person name="Daum C."/>
            <person name="Ezra D."/>
            <person name="Gonzalez J."/>
            <person name="Henrissat B."/>
            <person name="Kuo A."/>
            <person name="Liang C."/>
            <person name="Lipzen A."/>
            <person name="Lutzoni F."/>
            <person name="Magnuson J."/>
            <person name="Mondo S."/>
            <person name="Nolan M."/>
            <person name="Ohm R."/>
            <person name="Pangilinan J."/>
            <person name="Park H.-J."/>
            <person name="Ramirez L."/>
            <person name="Alfaro M."/>
            <person name="Sun H."/>
            <person name="Tritt A."/>
            <person name="Yoshinaga Y."/>
            <person name="Zwiers L.-H."/>
            <person name="Turgeon B."/>
            <person name="Goodwin S."/>
            <person name="Spatafora J."/>
            <person name="Crous P."/>
            <person name="Grigoriev I."/>
        </authorList>
    </citation>
    <scope>NUCLEOTIDE SEQUENCE</scope>
    <source>
        <strain evidence="1">CBS 161.51</strain>
    </source>
</reference>
<proteinExistence type="predicted"/>
<gene>
    <name evidence="1" type="ORF">EJ02DRAFT_456262</name>
</gene>
<keyword evidence="2" id="KW-1185">Reference proteome</keyword>
<dbReference type="OrthoDB" id="3794564at2759"/>
<dbReference type="Proteomes" id="UP000800038">
    <property type="component" value="Unassembled WGS sequence"/>
</dbReference>
<sequence length="163" mass="18323">MQHNFTTERMRMLPFDFNPSLPPTPSSATFTQPHTANVAFFGEQRVSKNLPAWPIKGNDCIFFSDPGFTRDVQDFFGFTGLGNGTRVIGDNTTKYYNQAEFVPVYNAKDHDLFVWKNRVEGDGTVMGNGEQGDQVQGEVGVVGWQAQLQFGQFDECGLFNVFF</sequence>
<accession>A0A6A5SLA0</accession>
<evidence type="ECO:0000313" key="2">
    <source>
        <dbReference type="Proteomes" id="UP000800038"/>
    </source>
</evidence>
<name>A0A6A5SLA0_9PLEO</name>
<organism evidence="1 2">
    <name type="scientific">Clathrospora elynae</name>
    <dbReference type="NCBI Taxonomy" id="706981"/>
    <lineage>
        <taxon>Eukaryota</taxon>
        <taxon>Fungi</taxon>
        <taxon>Dikarya</taxon>
        <taxon>Ascomycota</taxon>
        <taxon>Pezizomycotina</taxon>
        <taxon>Dothideomycetes</taxon>
        <taxon>Pleosporomycetidae</taxon>
        <taxon>Pleosporales</taxon>
        <taxon>Diademaceae</taxon>
        <taxon>Clathrospora</taxon>
    </lineage>
</organism>